<feature type="region of interest" description="Disordered" evidence="1">
    <location>
        <begin position="60"/>
        <end position="100"/>
    </location>
</feature>
<comment type="caution">
    <text evidence="2">The sequence shown here is derived from an EMBL/GenBank/DDBJ whole genome shotgun (WGS) entry which is preliminary data.</text>
</comment>
<dbReference type="EMBL" id="JAMKFB020000017">
    <property type="protein sequence ID" value="KAL0170784.1"/>
    <property type="molecule type" value="Genomic_DNA"/>
</dbReference>
<reference evidence="2 3" key="1">
    <citation type="submission" date="2024-05" db="EMBL/GenBank/DDBJ databases">
        <title>Genome sequencing and assembly of Indian major carp, Cirrhinus mrigala (Hamilton, 1822).</title>
        <authorList>
            <person name="Mohindra V."/>
            <person name="Chowdhury L.M."/>
            <person name="Lal K."/>
            <person name="Jena J.K."/>
        </authorList>
    </citation>
    <scope>NUCLEOTIDE SEQUENCE [LARGE SCALE GENOMIC DNA]</scope>
    <source>
        <strain evidence="2">CM1030</strain>
        <tissue evidence="2">Blood</tissue>
    </source>
</reference>
<dbReference type="SUPFAM" id="SSF56672">
    <property type="entry name" value="DNA/RNA polymerases"/>
    <property type="match status" value="1"/>
</dbReference>
<dbReference type="InterPro" id="IPR043128">
    <property type="entry name" value="Rev_trsase/Diguanyl_cyclase"/>
</dbReference>
<dbReference type="InterPro" id="IPR043502">
    <property type="entry name" value="DNA/RNA_pol_sf"/>
</dbReference>
<dbReference type="InterPro" id="IPR012337">
    <property type="entry name" value="RNaseH-like_sf"/>
</dbReference>
<dbReference type="Gene3D" id="3.30.70.270">
    <property type="match status" value="1"/>
</dbReference>
<feature type="compositionally biased region" description="Polar residues" evidence="1">
    <location>
        <begin position="7"/>
        <end position="21"/>
    </location>
</feature>
<dbReference type="Gene3D" id="3.30.420.10">
    <property type="entry name" value="Ribonuclease H-like superfamily/Ribonuclease H"/>
    <property type="match status" value="1"/>
</dbReference>
<dbReference type="SUPFAM" id="SSF53098">
    <property type="entry name" value="Ribonuclease H-like"/>
    <property type="match status" value="1"/>
</dbReference>
<dbReference type="Proteomes" id="UP001529510">
    <property type="component" value="Unassembled WGS sequence"/>
</dbReference>
<dbReference type="GO" id="GO:0006259">
    <property type="term" value="P:DNA metabolic process"/>
    <property type="evidence" value="ECO:0007669"/>
    <property type="project" value="UniProtKB-ARBA"/>
</dbReference>
<feature type="non-terminal residue" evidence="2">
    <location>
        <position position="626"/>
    </location>
</feature>
<protein>
    <submittedName>
        <fullName evidence="2">Uncharacterized protein</fullName>
    </submittedName>
</protein>
<feature type="region of interest" description="Disordered" evidence="1">
    <location>
        <begin position="1"/>
        <end position="31"/>
    </location>
</feature>
<dbReference type="InterPro" id="IPR052055">
    <property type="entry name" value="Hepadnavirus_pol/RT"/>
</dbReference>
<name>A0ABD0P9Y4_CIRMR</name>
<dbReference type="InterPro" id="IPR036397">
    <property type="entry name" value="RNaseH_sf"/>
</dbReference>
<dbReference type="Gene3D" id="3.10.10.10">
    <property type="entry name" value="HIV Type 1 Reverse Transcriptase, subunit A, domain 1"/>
    <property type="match status" value="1"/>
</dbReference>
<dbReference type="AlphaFoldDB" id="A0ABD0P9Y4"/>
<dbReference type="PANTHER" id="PTHR33050">
    <property type="entry name" value="REVERSE TRANSCRIPTASE DOMAIN-CONTAINING PROTEIN"/>
    <property type="match status" value="1"/>
</dbReference>
<evidence type="ECO:0000313" key="3">
    <source>
        <dbReference type="Proteomes" id="UP001529510"/>
    </source>
</evidence>
<feature type="compositionally biased region" description="Polar residues" evidence="1">
    <location>
        <begin position="72"/>
        <end position="87"/>
    </location>
</feature>
<proteinExistence type="predicted"/>
<dbReference type="PANTHER" id="PTHR33050:SF7">
    <property type="entry name" value="RIBONUCLEASE H"/>
    <property type="match status" value="1"/>
</dbReference>
<gene>
    <name evidence="2" type="ORF">M9458_035380</name>
</gene>
<evidence type="ECO:0000256" key="1">
    <source>
        <dbReference type="SAM" id="MobiDB-lite"/>
    </source>
</evidence>
<sequence length="626" mass="69156">MPRVEQTLASYLSPNTASSLKAPTLPSKPLRTTSALVGKGYQEARKQAAAFQRYPPRHSLAQGAAGQEHPKQCTSSSYQASQKQSLSSHKKNSTSRAPPQWKLLPNVSAWVLHTVKRGYRIQFGTPPPPFNGVFPTLVGPEQGLAMEQEVDTLLRKEAIEVVPPHVRESGFYGRYFIVPKKDGGLRPVLDLRQVNRSVMRLKFKMLTVKQVVSQIRSEDWFVTIDLKDTYFHISILPLNTGSSKGLLSGRSIPISGSSVRPSTLTPHFHEVCGCSSGSSVTPGHPHTQLYRRLVDIRAVGGSTPRCYSHPHERAGVETEHQEKCAFSIIKNHLFGRGVAFNHDAGTFVTCSDRFDPHCSRKSETRPVTHCQAVSTTSGSDGSCVQRDIFWPAVHETFTVVAQDQGVLPEGKPVSHDQGHVAMPMCLGHVEKADASLTGRGAVMSGHPAHGLWSGHRLTCHINCLEMLAVLRALKHFLPDLRDRHVLVCTNSTAVVYYINHQGGLRSRPLYKLAHQILVWSQGKLISLRAIHIPGHLNLGADILSRQGPRPGEWMLYPVVVKQIWRVCGQAQVDLFVTQETSQCPLLYSLTHPAPLGLDAMVQMWPKLSLYAFSPFRLPNALVQGVL</sequence>
<evidence type="ECO:0000313" key="2">
    <source>
        <dbReference type="EMBL" id="KAL0170784.1"/>
    </source>
</evidence>
<accession>A0ABD0P9Y4</accession>
<keyword evidence="3" id="KW-1185">Reference proteome</keyword>
<organism evidence="2 3">
    <name type="scientific">Cirrhinus mrigala</name>
    <name type="common">Mrigala</name>
    <dbReference type="NCBI Taxonomy" id="683832"/>
    <lineage>
        <taxon>Eukaryota</taxon>
        <taxon>Metazoa</taxon>
        <taxon>Chordata</taxon>
        <taxon>Craniata</taxon>
        <taxon>Vertebrata</taxon>
        <taxon>Euteleostomi</taxon>
        <taxon>Actinopterygii</taxon>
        <taxon>Neopterygii</taxon>
        <taxon>Teleostei</taxon>
        <taxon>Ostariophysi</taxon>
        <taxon>Cypriniformes</taxon>
        <taxon>Cyprinidae</taxon>
        <taxon>Labeoninae</taxon>
        <taxon>Labeonini</taxon>
        <taxon>Cirrhinus</taxon>
    </lineage>
</organism>
<dbReference type="CDD" id="cd09275">
    <property type="entry name" value="RNase_HI_RT_DIRS1"/>
    <property type="match status" value="1"/>
</dbReference>